<dbReference type="Proteomes" id="UP000434957">
    <property type="component" value="Unassembled WGS sequence"/>
</dbReference>
<feature type="region of interest" description="Disordered" evidence="1">
    <location>
        <begin position="104"/>
        <end position="151"/>
    </location>
</feature>
<dbReference type="Proteomes" id="UP000429607">
    <property type="component" value="Unassembled WGS sequence"/>
</dbReference>
<name>A0A6A4DP54_9STRA</name>
<gene>
    <name evidence="2" type="ORF">PR001_g18581</name>
    <name evidence="3" type="ORF">PR003_g19890</name>
</gene>
<evidence type="ECO:0000313" key="3">
    <source>
        <dbReference type="EMBL" id="KAE9311933.1"/>
    </source>
</evidence>
<keyword evidence="5" id="KW-1185">Reference proteome</keyword>
<feature type="compositionally biased region" description="Basic and acidic residues" evidence="1">
    <location>
        <begin position="124"/>
        <end position="134"/>
    </location>
</feature>
<reference evidence="3 5" key="1">
    <citation type="submission" date="2018-08" db="EMBL/GenBank/DDBJ databases">
        <title>Genomic investigation of the strawberry pathogen Phytophthora fragariae indicates pathogenicity is determined by transcriptional variation in three key races.</title>
        <authorList>
            <person name="Adams T.M."/>
            <person name="Armitage A.D."/>
            <person name="Sobczyk M.K."/>
            <person name="Bates H.J."/>
            <person name="Dunwell J.M."/>
            <person name="Nellist C.F."/>
            <person name="Harrison R.J."/>
        </authorList>
    </citation>
    <scope>NUCLEOTIDE SEQUENCE [LARGE SCALE GENOMIC DNA]</scope>
    <source>
        <strain evidence="2 4">SCRP249</strain>
        <strain evidence="3 5">SCRP333</strain>
    </source>
</reference>
<accession>A0A6A4DP54</accession>
<evidence type="ECO:0000313" key="5">
    <source>
        <dbReference type="Proteomes" id="UP000434957"/>
    </source>
</evidence>
<sequence>MVGGVRCPAHDNPQQETTDIQLTERGGVGERRNIKTWAAVRLMRGQPATQLTQLVEDMEGETMEKDGGRAMRYVATVRPAMATYVQTVEVISLDTKEELRVMNRMSSSGAQPADSSSTRVIFQVEKRRQPEVRSRVKKASVRQNEVQRTRW</sequence>
<evidence type="ECO:0000256" key="1">
    <source>
        <dbReference type="SAM" id="MobiDB-lite"/>
    </source>
</evidence>
<comment type="caution">
    <text evidence="3">The sequence shown here is derived from an EMBL/GenBank/DDBJ whole genome shotgun (WGS) entry which is preliminary data.</text>
</comment>
<evidence type="ECO:0000313" key="2">
    <source>
        <dbReference type="EMBL" id="KAE9001225.1"/>
    </source>
</evidence>
<protein>
    <submittedName>
        <fullName evidence="3">Uncharacterized protein</fullName>
    </submittedName>
</protein>
<dbReference type="EMBL" id="QXFT01001717">
    <property type="protein sequence ID" value="KAE9311933.1"/>
    <property type="molecule type" value="Genomic_DNA"/>
</dbReference>
<organism evidence="3 5">
    <name type="scientific">Phytophthora rubi</name>
    <dbReference type="NCBI Taxonomy" id="129364"/>
    <lineage>
        <taxon>Eukaryota</taxon>
        <taxon>Sar</taxon>
        <taxon>Stramenopiles</taxon>
        <taxon>Oomycota</taxon>
        <taxon>Peronosporomycetes</taxon>
        <taxon>Peronosporales</taxon>
        <taxon>Peronosporaceae</taxon>
        <taxon>Phytophthora</taxon>
    </lineage>
</organism>
<dbReference type="EMBL" id="QXFV01001647">
    <property type="protein sequence ID" value="KAE9001225.1"/>
    <property type="molecule type" value="Genomic_DNA"/>
</dbReference>
<feature type="compositionally biased region" description="Low complexity" evidence="1">
    <location>
        <begin position="106"/>
        <end position="117"/>
    </location>
</feature>
<proteinExistence type="predicted"/>
<evidence type="ECO:0000313" key="4">
    <source>
        <dbReference type="Proteomes" id="UP000429607"/>
    </source>
</evidence>
<dbReference type="AlphaFoldDB" id="A0A6A4DP54"/>